<gene>
    <name evidence="1" type="ORF">PM001_LOCUS16631</name>
</gene>
<organism evidence="1 2">
    <name type="scientific">Peronospora matthiolae</name>
    <dbReference type="NCBI Taxonomy" id="2874970"/>
    <lineage>
        <taxon>Eukaryota</taxon>
        <taxon>Sar</taxon>
        <taxon>Stramenopiles</taxon>
        <taxon>Oomycota</taxon>
        <taxon>Peronosporomycetes</taxon>
        <taxon>Peronosporales</taxon>
        <taxon>Peronosporaceae</taxon>
        <taxon>Peronospora</taxon>
    </lineage>
</organism>
<dbReference type="EMBL" id="CAKLBY020000175">
    <property type="protein sequence ID" value="CAK7931481.1"/>
    <property type="molecule type" value="Genomic_DNA"/>
</dbReference>
<sequence>MRCAAEAARKAVARMHAAEEGSTLASAANDPSPSCAIQQQAMPVVNNSLGESPRATDTSAAAAVGTANLNVDEPEIELIYSGESDDAFDSKAGPSASGLTGTDTARARMTGSGDVVASCLESSDLAIRLTNLCRMQVHPPTGRVVILVMPQCIATREATRGVELPLVSVLMLTPLKRLGTAIYCAKLLKWSLLGCLHPRS</sequence>
<comment type="caution">
    <text evidence="1">The sequence shown here is derived from an EMBL/GenBank/DDBJ whole genome shotgun (WGS) entry which is preliminary data.</text>
</comment>
<protein>
    <submittedName>
        <fullName evidence="1">Uncharacterized protein</fullName>
    </submittedName>
</protein>
<evidence type="ECO:0000313" key="1">
    <source>
        <dbReference type="EMBL" id="CAK7931481.1"/>
    </source>
</evidence>
<dbReference type="Proteomes" id="UP001162060">
    <property type="component" value="Unassembled WGS sequence"/>
</dbReference>
<name>A0AAV1UBB7_9STRA</name>
<reference evidence="1" key="1">
    <citation type="submission" date="2024-01" db="EMBL/GenBank/DDBJ databases">
        <authorList>
            <person name="Webb A."/>
        </authorList>
    </citation>
    <scope>NUCLEOTIDE SEQUENCE</scope>
    <source>
        <strain evidence="1">Pm1</strain>
    </source>
</reference>
<evidence type="ECO:0000313" key="2">
    <source>
        <dbReference type="Proteomes" id="UP001162060"/>
    </source>
</evidence>
<dbReference type="AlphaFoldDB" id="A0AAV1UBB7"/>
<accession>A0AAV1UBB7</accession>
<proteinExistence type="predicted"/>